<proteinExistence type="predicted"/>
<dbReference type="PANTHER" id="PTHR46260">
    <property type="entry name" value="RING-TYPE DOMAIN-CONTAINING PROTEIN"/>
    <property type="match status" value="1"/>
</dbReference>
<dbReference type="InterPro" id="IPR006652">
    <property type="entry name" value="Kelch_1"/>
</dbReference>
<dbReference type="Proteomes" id="UP000688137">
    <property type="component" value="Unassembled WGS sequence"/>
</dbReference>
<reference evidence="3" key="1">
    <citation type="submission" date="2021-01" db="EMBL/GenBank/DDBJ databases">
        <authorList>
            <consortium name="Genoscope - CEA"/>
            <person name="William W."/>
        </authorList>
    </citation>
    <scope>NUCLEOTIDE SEQUENCE</scope>
</reference>
<dbReference type="AlphaFoldDB" id="A0A8S1NMV3"/>
<dbReference type="PANTHER" id="PTHR46260:SF3">
    <property type="entry name" value="RING-TYPE DOMAIN-CONTAINING PROTEIN"/>
    <property type="match status" value="1"/>
</dbReference>
<keyword evidence="2" id="KW-0677">Repeat</keyword>
<sequence length="554" mass="63965">MFNIQNSPNPSELGLGQTFQLQAPCVTHQGQNITNFCKQPSCLMPLCPKCIPQHLDKHRQQGQFADLVTVDEMHEETLQLINTQLTNLNQAIQLLQQFKDSKTDAHGQLHTKLNNAKLRVQQMVDQFFDELLNELDQVTKLDRTNLDVELQQMERSLNLKIQEFQQIDQKLRTPKYLKQIIQLQTTNFLQQTQQQRVECEAFIEEVSKHTLDIQIDEQELYFLKIQLAQYTSIKNVEYYKNQQIQPSSSIPKNTAYNHPYLASEIQTSQIEQSPYKRLEQQFQQTSLSNFTINLPDFYDPLCSQKYLHYFTDKSVFFLNLEWVQNPRWQEVRLNCQVPLKSTSVRSQQGDIFVIGGYIGNQLSSQIFKLDLKQQTLISTDQLQYPRHSSSGVFLQNKLYVLGGQNQNEDLNTIESLEVQMSKVRSIIETRVNLPKMNQGGANLSVCTFRQYVIKATPLEVFDTKLLKWTSFNININRGVGLVAINNSNVLIFGNGQYQLLKMMDSQNLQFTIENLTNPPQIGQVQNGSLIHLGKIYAVTNSCNFIIGTPEKWIL</sequence>
<dbReference type="OMA" id="APCVTHQ"/>
<dbReference type="InterPro" id="IPR051746">
    <property type="entry name" value="Kelch_domain_containing_8"/>
</dbReference>
<evidence type="ECO:0000313" key="3">
    <source>
        <dbReference type="EMBL" id="CAD8090903.1"/>
    </source>
</evidence>
<keyword evidence="4" id="KW-1185">Reference proteome</keyword>
<dbReference type="SMART" id="SM00612">
    <property type="entry name" value="Kelch"/>
    <property type="match status" value="2"/>
</dbReference>
<evidence type="ECO:0000256" key="2">
    <source>
        <dbReference type="ARBA" id="ARBA00022737"/>
    </source>
</evidence>
<dbReference type="EMBL" id="CAJJDM010000090">
    <property type="protein sequence ID" value="CAD8090903.1"/>
    <property type="molecule type" value="Genomic_DNA"/>
</dbReference>
<accession>A0A8S1NMV3</accession>
<organism evidence="3 4">
    <name type="scientific">Paramecium primaurelia</name>
    <dbReference type="NCBI Taxonomy" id="5886"/>
    <lineage>
        <taxon>Eukaryota</taxon>
        <taxon>Sar</taxon>
        <taxon>Alveolata</taxon>
        <taxon>Ciliophora</taxon>
        <taxon>Intramacronucleata</taxon>
        <taxon>Oligohymenophorea</taxon>
        <taxon>Peniculida</taxon>
        <taxon>Parameciidae</taxon>
        <taxon>Paramecium</taxon>
    </lineage>
</organism>
<comment type="caution">
    <text evidence="3">The sequence shown here is derived from an EMBL/GenBank/DDBJ whole genome shotgun (WGS) entry which is preliminary data.</text>
</comment>
<evidence type="ECO:0000256" key="1">
    <source>
        <dbReference type="ARBA" id="ARBA00022441"/>
    </source>
</evidence>
<name>A0A8S1NMV3_PARPR</name>
<evidence type="ECO:0008006" key="5">
    <source>
        <dbReference type="Google" id="ProtNLM"/>
    </source>
</evidence>
<protein>
    <recommendedName>
        <fullName evidence="5">B box-type domain-containing protein</fullName>
    </recommendedName>
</protein>
<keyword evidence="1" id="KW-0880">Kelch repeat</keyword>
<dbReference type="Pfam" id="PF01344">
    <property type="entry name" value="Kelch_1"/>
    <property type="match status" value="2"/>
</dbReference>
<gene>
    <name evidence="3" type="ORF">PPRIM_AZ9-3.1.T0870013</name>
</gene>
<evidence type="ECO:0000313" key="4">
    <source>
        <dbReference type="Proteomes" id="UP000688137"/>
    </source>
</evidence>